<accession>A0AAU7D562</accession>
<organism evidence="1">
    <name type="scientific">Edaphobacter paludis</name>
    <dbReference type="NCBI Taxonomy" id="3035702"/>
    <lineage>
        <taxon>Bacteria</taxon>
        <taxon>Pseudomonadati</taxon>
        <taxon>Acidobacteriota</taxon>
        <taxon>Terriglobia</taxon>
        <taxon>Terriglobales</taxon>
        <taxon>Acidobacteriaceae</taxon>
        <taxon>Edaphobacter</taxon>
    </lineage>
</organism>
<dbReference type="EMBL" id="CP121194">
    <property type="protein sequence ID" value="XBH09068.1"/>
    <property type="molecule type" value="Genomic_DNA"/>
</dbReference>
<dbReference type="AlphaFoldDB" id="A0AAU7CUC0"/>
<proteinExistence type="predicted"/>
<protein>
    <submittedName>
        <fullName evidence="1">Uncharacterized protein</fullName>
    </submittedName>
</protein>
<dbReference type="KEGG" id="epl:P4G45_11270"/>
<reference evidence="1" key="1">
    <citation type="submission" date="2023-03" db="EMBL/GenBank/DDBJ databases">
        <title>Edaphobacter sp.</title>
        <authorList>
            <person name="Huber K.J."/>
            <person name="Papendorf J."/>
            <person name="Pilke C."/>
            <person name="Bunk B."/>
            <person name="Sproeer C."/>
            <person name="Pester M."/>
        </authorList>
    </citation>
    <scope>NUCLEOTIDE SEQUENCE</scope>
    <source>
        <strain evidence="1">DSM 109919</strain>
        <strain evidence="2">DSM 109920</strain>
    </source>
</reference>
<evidence type="ECO:0000313" key="2">
    <source>
        <dbReference type="EMBL" id="XBH12272.1"/>
    </source>
</evidence>
<accession>A0AAU7CUC0</accession>
<name>A0AAU7CUC0_9BACT</name>
<dbReference type="EMBL" id="CP121195">
    <property type="protein sequence ID" value="XBH12272.1"/>
    <property type="molecule type" value="Genomic_DNA"/>
</dbReference>
<dbReference type="RefSeq" id="WP_348266578.1">
    <property type="nucleotide sequence ID" value="NZ_CP121194.1"/>
</dbReference>
<sequence>MTRFQLLQLLIAQARGNGFEFRKWYTGNLGLPWQNTHHAIEMLSAEKRFYVLLFSHEFASSFWKGGALMTFQVPSQSFMRKMADGSIGIVKRKAYTRRNTREDAWRYHLREMAVSEDPLRYMRRFLRVEDDLEDEAVPTTP</sequence>
<evidence type="ECO:0000313" key="1">
    <source>
        <dbReference type="EMBL" id="XBH09068.1"/>
    </source>
</evidence>
<gene>
    <name evidence="1" type="ORF">P4G45_11270</name>
    <name evidence="2" type="ORF">P8936_11215</name>
</gene>